<dbReference type="AlphaFoldDB" id="A0A8J4SBI6"/>
<dbReference type="InterPro" id="IPR036907">
    <property type="entry name" value="5'-Nucleotdase_C_sf"/>
</dbReference>
<feature type="domain" description="Calcineurin-like phosphoesterase" evidence="11">
    <location>
        <begin position="322"/>
        <end position="538"/>
    </location>
</feature>
<keyword evidence="10" id="KW-0511">Multifunctional enzyme</keyword>
<dbReference type="NCBIfam" id="NF003816">
    <property type="entry name" value="PRK05406.1-5"/>
    <property type="match status" value="1"/>
</dbReference>
<protein>
    <recommendedName>
        <fullName evidence="15">2',3'-cyclic-nucleotide 2'-phosphodiesterase</fullName>
    </recommendedName>
</protein>
<dbReference type="GO" id="GO:0000166">
    <property type="term" value="F:nucleotide binding"/>
    <property type="evidence" value="ECO:0007669"/>
    <property type="project" value="UniProtKB-KW"/>
</dbReference>
<dbReference type="GO" id="GO:0008663">
    <property type="term" value="F:2',3'-cyclic-nucleotide 2'-phosphodiesterase activity"/>
    <property type="evidence" value="ECO:0007669"/>
    <property type="project" value="UniProtKB-EC"/>
</dbReference>
<dbReference type="SUPFAM" id="SSF55811">
    <property type="entry name" value="Nudix"/>
    <property type="match status" value="1"/>
</dbReference>
<proteinExistence type="inferred from homology"/>
<dbReference type="Pfam" id="PF02872">
    <property type="entry name" value="5_nucleotid_C"/>
    <property type="match status" value="1"/>
</dbReference>
<dbReference type="InterPro" id="IPR005501">
    <property type="entry name" value="LamB/YcsF/PxpA-like"/>
</dbReference>
<dbReference type="Proteomes" id="UP000702964">
    <property type="component" value="Unassembled WGS sequence"/>
</dbReference>
<comment type="caution">
    <text evidence="13">The sequence shown here is derived from an EMBL/GenBank/DDBJ whole genome shotgun (WGS) entry which is preliminary data.</text>
</comment>
<dbReference type="CDD" id="cd07410">
    <property type="entry name" value="MPP_CpdB_N"/>
    <property type="match status" value="1"/>
</dbReference>
<comment type="catalytic activity">
    <reaction evidence="2">
        <text>a nucleoside 2',3'-cyclic phosphate + H2O = a nucleoside 3'-phosphate + H(+)</text>
        <dbReference type="Rhea" id="RHEA:19621"/>
        <dbReference type="ChEBI" id="CHEBI:15377"/>
        <dbReference type="ChEBI" id="CHEBI:15378"/>
        <dbReference type="ChEBI" id="CHEBI:66949"/>
        <dbReference type="ChEBI" id="CHEBI:66954"/>
        <dbReference type="EC" id="3.1.4.16"/>
    </reaction>
</comment>
<dbReference type="InterPro" id="IPR008334">
    <property type="entry name" value="5'-Nucleotdase_C"/>
</dbReference>
<evidence type="ECO:0008006" key="15">
    <source>
        <dbReference type="Google" id="ProtNLM"/>
    </source>
</evidence>
<accession>A0A8J4SBI6</accession>
<evidence type="ECO:0000313" key="14">
    <source>
        <dbReference type="Proteomes" id="UP000702964"/>
    </source>
</evidence>
<dbReference type="InterPro" id="IPR011330">
    <property type="entry name" value="Glyco_hydro/deAcase_b/a-brl"/>
</dbReference>
<dbReference type="PANTHER" id="PTHR30292">
    <property type="entry name" value="UNCHARACTERIZED PROTEIN YBGL-RELATED"/>
    <property type="match status" value="1"/>
</dbReference>
<comment type="catalytic activity">
    <reaction evidence="1">
        <text>a ribonucleoside 3'-phosphate + H2O = a ribonucleoside + phosphate</text>
        <dbReference type="Rhea" id="RHEA:10144"/>
        <dbReference type="ChEBI" id="CHEBI:13197"/>
        <dbReference type="ChEBI" id="CHEBI:15377"/>
        <dbReference type="ChEBI" id="CHEBI:18254"/>
        <dbReference type="ChEBI" id="CHEBI:43474"/>
        <dbReference type="EC" id="3.1.3.6"/>
    </reaction>
</comment>
<dbReference type="InterPro" id="IPR006179">
    <property type="entry name" value="5_nucleotidase/apyrase"/>
</dbReference>
<dbReference type="PROSITE" id="PS00786">
    <property type="entry name" value="5_NUCLEOTIDASE_2"/>
    <property type="match status" value="1"/>
</dbReference>
<reference evidence="13" key="1">
    <citation type="journal article" date="2015" name="Genom Data">
        <title>Draft genome sequences of Phytophthora kernoviae and Phytophthora ramorum lineage EU2 from Scotland.</title>
        <authorList>
            <person name="Sambles C."/>
            <person name="Schlenzig A."/>
            <person name="O'Neill P."/>
            <person name="Grant M."/>
            <person name="Studholme D.J."/>
        </authorList>
    </citation>
    <scope>NUCLEOTIDE SEQUENCE</scope>
    <source>
        <strain evidence="13">00238/432</strain>
    </source>
</reference>
<dbReference type="NCBIfam" id="NF006938">
    <property type="entry name" value="PRK09420.1"/>
    <property type="match status" value="1"/>
</dbReference>
<comment type="cofactor">
    <cofactor evidence="3">
        <name>a divalent metal cation</name>
        <dbReference type="ChEBI" id="CHEBI:60240"/>
    </cofactor>
</comment>
<dbReference type="Pfam" id="PF00149">
    <property type="entry name" value="Metallophos"/>
    <property type="match status" value="1"/>
</dbReference>
<dbReference type="InterPro" id="IPR041827">
    <property type="entry name" value="CpdB_N"/>
</dbReference>
<evidence type="ECO:0000256" key="4">
    <source>
        <dbReference type="ARBA" id="ARBA00004196"/>
    </source>
</evidence>
<dbReference type="GO" id="GO:0046872">
    <property type="term" value="F:metal ion binding"/>
    <property type="evidence" value="ECO:0007669"/>
    <property type="project" value="UniProtKB-KW"/>
</dbReference>
<gene>
    <name evidence="13" type="ORF">G195_001977</name>
</gene>
<evidence type="ECO:0000256" key="3">
    <source>
        <dbReference type="ARBA" id="ARBA00001968"/>
    </source>
</evidence>
<evidence type="ECO:0000256" key="8">
    <source>
        <dbReference type="ARBA" id="ARBA00022741"/>
    </source>
</evidence>
<dbReference type="NCBIfam" id="NF003814">
    <property type="entry name" value="PRK05406.1-3"/>
    <property type="match status" value="1"/>
</dbReference>
<dbReference type="InterPro" id="IPR004843">
    <property type="entry name" value="Calcineurin-like_PHP"/>
</dbReference>
<dbReference type="InterPro" id="IPR029052">
    <property type="entry name" value="Metallo-depent_PP-like"/>
</dbReference>
<reference evidence="13" key="2">
    <citation type="submission" date="2020-02" db="EMBL/GenBank/DDBJ databases">
        <authorList>
            <person name="Studholme D.J."/>
        </authorList>
    </citation>
    <scope>NUCLEOTIDE SEQUENCE</scope>
    <source>
        <strain evidence="13">00238/432</strain>
    </source>
</reference>
<dbReference type="SUPFAM" id="SSF88713">
    <property type="entry name" value="Glycoside hydrolase/deacetylase"/>
    <property type="match status" value="1"/>
</dbReference>
<organism evidence="13 14">
    <name type="scientific">Phytophthora kernoviae 00238/432</name>
    <dbReference type="NCBI Taxonomy" id="1284355"/>
    <lineage>
        <taxon>Eukaryota</taxon>
        <taxon>Sar</taxon>
        <taxon>Stramenopiles</taxon>
        <taxon>Oomycota</taxon>
        <taxon>Peronosporomycetes</taxon>
        <taxon>Peronosporales</taxon>
        <taxon>Peronosporaceae</taxon>
        <taxon>Phytophthora</taxon>
    </lineage>
</organism>
<dbReference type="PANTHER" id="PTHR30292:SF0">
    <property type="entry name" value="5-OXOPROLINASE SUBUNIT A"/>
    <property type="match status" value="1"/>
</dbReference>
<feature type="domain" description="5'-Nucleotidase C-terminal" evidence="12">
    <location>
        <begin position="640"/>
        <end position="740"/>
    </location>
</feature>
<evidence type="ECO:0000256" key="7">
    <source>
        <dbReference type="ARBA" id="ARBA00022729"/>
    </source>
</evidence>
<dbReference type="SUPFAM" id="SSF56300">
    <property type="entry name" value="Metallo-dependent phosphatases"/>
    <property type="match status" value="1"/>
</dbReference>
<keyword evidence="9" id="KW-0378">Hydrolase</keyword>
<dbReference type="InterPro" id="IPR006146">
    <property type="entry name" value="5'-Nucleotdase_CS"/>
</dbReference>
<evidence type="ECO:0000256" key="1">
    <source>
        <dbReference type="ARBA" id="ARBA00000527"/>
    </source>
</evidence>
<evidence type="ECO:0000259" key="11">
    <source>
        <dbReference type="Pfam" id="PF00149"/>
    </source>
</evidence>
<evidence type="ECO:0000313" key="13">
    <source>
        <dbReference type="EMBL" id="KAF4324632.1"/>
    </source>
</evidence>
<dbReference type="Gene3D" id="3.60.21.10">
    <property type="match status" value="1"/>
</dbReference>
<evidence type="ECO:0000259" key="12">
    <source>
        <dbReference type="Pfam" id="PF02872"/>
    </source>
</evidence>
<dbReference type="EMBL" id="AOFI03000015">
    <property type="protein sequence ID" value="KAF4324632.1"/>
    <property type="molecule type" value="Genomic_DNA"/>
</dbReference>
<dbReference type="InterPro" id="IPR015797">
    <property type="entry name" value="NUDIX_hydrolase-like_dom_sf"/>
</dbReference>
<dbReference type="SUPFAM" id="SSF55816">
    <property type="entry name" value="5'-nucleotidase (syn. UDP-sugar hydrolase), C-terminal domain"/>
    <property type="match status" value="1"/>
</dbReference>
<keyword evidence="7" id="KW-0732">Signal</keyword>
<dbReference type="Gene3D" id="3.90.79.10">
    <property type="entry name" value="Nucleoside Triphosphate Pyrophosphohydrolase"/>
    <property type="match status" value="1"/>
</dbReference>
<keyword evidence="8" id="KW-0547">Nucleotide-binding</keyword>
<evidence type="ECO:0000256" key="6">
    <source>
        <dbReference type="ARBA" id="ARBA00022723"/>
    </source>
</evidence>
<evidence type="ECO:0000256" key="5">
    <source>
        <dbReference type="ARBA" id="ARBA00006654"/>
    </source>
</evidence>
<comment type="similarity">
    <text evidence="5">Belongs to the 5'-nucleotidase family.</text>
</comment>
<dbReference type="GO" id="GO:0005975">
    <property type="term" value="P:carbohydrate metabolic process"/>
    <property type="evidence" value="ECO:0007669"/>
    <property type="project" value="InterPro"/>
</dbReference>
<dbReference type="CDD" id="cd10787">
    <property type="entry name" value="LamB_YcsF_like"/>
    <property type="match status" value="1"/>
</dbReference>
<dbReference type="GO" id="GO:0008254">
    <property type="term" value="F:3'-nucleotidase activity"/>
    <property type="evidence" value="ECO:0007669"/>
    <property type="project" value="UniProtKB-EC"/>
</dbReference>
<evidence type="ECO:0000256" key="10">
    <source>
        <dbReference type="ARBA" id="ARBA00023268"/>
    </source>
</evidence>
<dbReference type="PRINTS" id="PR01607">
    <property type="entry name" value="APYRASEFAMLY"/>
</dbReference>
<evidence type="ECO:0000256" key="2">
    <source>
        <dbReference type="ARBA" id="ARBA00001730"/>
    </source>
</evidence>
<dbReference type="Gene3D" id="3.20.20.370">
    <property type="entry name" value="Glycoside hydrolase/deacetylase"/>
    <property type="match status" value="1"/>
</dbReference>
<name>A0A8J4SBI6_9STRA</name>
<keyword evidence="6" id="KW-0479">Metal-binding</keyword>
<dbReference type="Pfam" id="PF03746">
    <property type="entry name" value="LamB_YcsF"/>
    <property type="match status" value="1"/>
</dbReference>
<evidence type="ECO:0000256" key="9">
    <source>
        <dbReference type="ARBA" id="ARBA00022801"/>
    </source>
</evidence>
<sequence>MESDVAILRLITSANIACGFHAGDPATMRETVQQALEHQVAIGAHPGLPDLQGFGRRRMDITPREAYDMVVYQIGALDAFVRSSGGLMHHVKPHGALYNMAAEDDRLAEGIAEAIYKVQPDLYLYGLAGSAMIQAADRIGLRSVSEVFADRTYAPDGTLTPRSMPGAIIEQTEKALAQVLLMVKEGIVLSTEGTLVPIKAETICIHGDGAHALTFAQEIRQEKGEELKDAVARECLEEIGQAVTVGELLHIREYIGKNHEFAEWDADVHQVEELENNPNVSLLLGYEAGGSKEVVEIEGTCEVTKNEVNYDYYSDKETDQYGLAKTATLIKKARDEAKNSLLFDNGDLIQGNPLGDYVAKIDPLKKGETHPVYKAMNLLDYDAGNIGNHEFNYGLDFLDMTLEGANFPYINANVYVDDGDDDETNDKNYFTPYKILDKKVTDESGKEHTIKVGVIGFVPPQVMQWDSANLEGKVIAKDIIATAKKFIPKMKAEGADIIVAIPHSGFEDIPQTDLMENSVLYLSQVEGINAILFGHAHKVFPSADFAGKKGVDLEKGTINGVPSVEPGFWGDHLGIIDLDLELVDGKWKVADSKVEARPIYDTANKKALVDADQEIVDAVHDEHEGAPFKAGGRSGASYYTNIPKGTIAIKNVADLYVYPNTIDPAKGGQQQLVNMDFPTYNFDVIDGVTYQIDVTQPAKYDGKATIINASASRIKDLSFNGKPVDPAQKFIVATNNYRASSSKLANPDGKRIVLAAPDENRQVIIDYIRENKTINPTADGNWSLAPIKPSAGVTAAALNDLEVVFASSPDAKALEK</sequence>
<dbReference type="GO" id="GO:0009166">
    <property type="term" value="P:nucleotide catabolic process"/>
    <property type="evidence" value="ECO:0007669"/>
    <property type="project" value="InterPro"/>
</dbReference>
<comment type="subcellular location">
    <subcellularLocation>
        <location evidence="4">Cell envelope</location>
    </subcellularLocation>
</comment>
<dbReference type="Gene3D" id="3.90.780.10">
    <property type="entry name" value="5'-Nucleotidase, C-terminal domain"/>
    <property type="match status" value="1"/>
</dbReference>